<organism evidence="2 3">
    <name type="scientific">Elysia marginata</name>
    <dbReference type="NCBI Taxonomy" id="1093978"/>
    <lineage>
        <taxon>Eukaryota</taxon>
        <taxon>Metazoa</taxon>
        <taxon>Spiralia</taxon>
        <taxon>Lophotrochozoa</taxon>
        <taxon>Mollusca</taxon>
        <taxon>Gastropoda</taxon>
        <taxon>Heterobranchia</taxon>
        <taxon>Euthyneura</taxon>
        <taxon>Panpulmonata</taxon>
        <taxon>Sacoglossa</taxon>
        <taxon>Placobranchoidea</taxon>
        <taxon>Plakobranchidae</taxon>
        <taxon>Elysia</taxon>
    </lineage>
</organism>
<comment type="caution">
    <text evidence="2">The sequence shown here is derived from an EMBL/GenBank/DDBJ whole genome shotgun (WGS) entry which is preliminary data.</text>
</comment>
<proteinExistence type="predicted"/>
<name>A0AAV4GRQ8_9GAST</name>
<protein>
    <submittedName>
        <fullName evidence="2">Uncharacterized protein</fullName>
    </submittedName>
</protein>
<feature type="region of interest" description="Disordered" evidence="1">
    <location>
        <begin position="1"/>
        <end position="23"/>
    </location>
</feature>
<feature type="compositionally biased region" description="Polar residues" evidence="1">
    <location>
        <begin position="1"/>
        <end position="10"/>
    </location>
</feature>
<evidence type="ECO:0000313" key="2">
    <source>
        <dbReference type="EMBL" id="GFR88052.1"/>
    </source>
</evidence>
<dbReference type="AlphaFoldDB" id="A0AAV4GRQ8"/>
<accession>A0AAV4GRQ8</accession>
<gene>
    <name evidence="2" type="ORF">ElyMa_000761000</name>
</gene>
<dbReference type="EMBL" id="BMAT01001551">
    <property type="protein sequence ID" value="GFR88052.1"/>
    <property type="molecule type" value="Genomic_DNA"/>
</dbReference>
<sequence>MGASQTSTYKLTEDEELQPPAAKRARLEPQPYTEAYENINNSTTSVATATSRKFQFSFIQILDRSMHRVYVCEELVEPYTCR</sequence>
<evidence type="ECO:0000313" key="3">
    <source>
        <dbReference type="Proteomes" id="UP000762676"/>
    </source>
</evidence>
<reference evidence="2 3" key="1">
    <citation type="journal article" date="2021" name="Elife">
        <title>Chloroplast acquisition without the gene transfer in kleptoplastic sea slugs, Plakobranchus ocellatus.</title>
        <authorList>
            <person name="Maeda T."/>
            <person name="Takahashi S."/>
            <person name="Yoshida T."/>
            <person name="Shimamura S."/>
            <person name="Takaki Y."/>
            <person name="Nagai Y."/>
            <person name="Toyoda A."/>
            <person name="Suzuki Y."/>
            <person name="Arimoto A."/>
            <person name="Ishii H."/>
            <person name="Satoh N."/>
            <person name="Nishiyama T."/>
            <person name="Hasebe M."/>
            <person name="Maruyama T."/>
            <person name="Minagawa J."/>
            <person name="Obokata J."/>
            <person name="Shigenobu S."/>
        </authorList>
    </citation>
    <scope>NUCLEOTIDE SEQUENCE [LARGE SCALE GENOMIC DNA]</scope>
</reference>
<dbReference type="Proteomes" id="UP000762676">
    <property type="component" value="Unassembled WGS sequence"/>
</dbReference>
<keyword evidence="3" id="KW-1185">Reference proteome</keyword>
<evidence type="ECO:0000256" key="1">
    <source>
        <dbReference type="SAM" id="MobiDB-lite"/>
    </source>
</evidence>